<dbReference type="AlphaFoldDB" id="A0A0V9UJU0"/>
<comment type="caution">
    <text evidence="2">The sequence shown here is derived from an EMBL/GenBank/DDBJ whole genome shotgun (WGS) entry which is preliminary data.</text>
</comment>
<evidence type="ECO:0000313" key="3">
    <source>
        <dbReference type="Proteomes" id="UP000053060"/>
    </source>
</evidence>
<dbReference type="Pfam" id="PF08241">
    <property type="entry name" value="Methyltransf_11"/>
    <property type="match status" value="1"/>
</dbReference>
<gene>
    <name evidence="2" type="ORF">Z045_13945</name>
</gene>
<name>A0A0V9UJU0_9NOCA</name>
<dbReference type="RefSeq" id="WP_060652387.1">
    <property type="nucleotide sequence ID" value="NZ_AZXY01000006.1"/>
</dbReference>
<accession>A0A0V9UJU0</accession>
<dbReference type="GO" id="GO:0008757">
    <property type="term" value="F:S-adenosylmethionine-dependent methyltransferase activity"/>
    <property type="evidence" value="ECO:0007669"/>
    <property type="project" value="InterPro"/>
</dbReference>
<reference evidence="3" key="1">
    <citation type="submission" date="2015-01" db="EMBL/GenBank/DDBJ databases">
        <title>Draft genome sequence of Rhodococcus pyridinivorans strain KG-16, a hydrocarbon-degrading bacterium.</title>
        <authorList>
            <person name="Aggarwal R.K."/>
            <person name="Dawar C."/>
        </authorList>
    </citation>
    <scope>NUCLEOTIDE SEQUENCE [LARGE SCALE GENOMIC DNA]</scope>
    <source>
        <strain evidence="3">KG-16</strain>
    </source>
</reference>
<dbReference type="PATRIC" id="fig|1441730.3.peg.2898"/>
<dbReference type="SUPFAM" id="SSF53335">
    <property type="entry name" value="S-adenosyl-L-methionine-dependent methyltransferases"/>
    <property type="match status" value="1"/>
</dbReference>
<reference evidence="2 3" key="2">
    <citation type="journal article" date="2016" name="Genome Announc.">
        <title>Draft Genome Sequence of a Versatile Hydrocarbon-Degrading Bacterium, Rhodococcus pyridinivorans Strain KG-16, Collected from Oil Fields in India.</title>
        <authorList>
            <person name="Aggarwal R.K."/>
            <person name="Dawar C."/>
            <person name="Phanindranath R."/>
            <person name="Mutnuri L."/>
            <person name="Dayal A.M."/>
        </authorList>
    </citation>
    <scope>NUCLEOTIDE SEQUENCE [LARGE SCALE GENOMIC DNA]</scope>
    <source>
        <strain evidence="2 3">KG-16</strain>
    </source>
</reference>
<feature type="domain" description="Methyltransferase type 11" evidence="1">
    <location>
        <begin position="118"/>
        <end position="175"/>
    </location>
</feature>
<evidence type="ECO:0000259" key="1">
    <source>
        <dbReference type="Pfam" id="PF08241"/>
    </source>
</evidence>
<organism evidence="2 3">
    <name type="scientific">Rhodococcus pyridinivorans KG-16</name>
    <dbReference type="NCBI Taxonomy" id="1441730"/>
    <lineage>
        <taxon>Bacteria</taxon>
        <taxon>Bacillati</taxon>
        <taxon>Actinomycetota</taxon>
        <taxon>Actinomycetes</taxon>
        <taxon>Mycobacteriales</taxon>
        <taxon>Nocardiaceae</taxon>
        <taxon>Rhodococcus</taxon>
    </lineage>
</organism>
<dbReference type="Proteomes" id="UP000053060">
    <property type="component" value="Unassembled WGS sequence"/>
</dbReference>
<evidence type="ECO:0000313" key="2">
    <source>
        <dbReference type="EMBL" id="KSZ58273.1"/>
    </source>
</evidence>
<sequence>MTPNTADIGEILISSRSLDEYRSMFDLSDDDLSRRILDCPAGAAGFTGAVNRLGGDVTACDTAYSDSDAEHLAVVAAAETERGNRYIRDHAENYDWTFFADPDEHARVRRQAVRDFAEDIRRHPHRYVAGRLPSLPLPDTAFDLVLSSHLLFSYADRLDRTFHLDAIRELMRVARDELRIFPLVESGTSVLCPYLDELLTDLREHGIDGEVVEVDYRFQKGAHHMLVCRRIGFP</sequence>
<dbReference type="InterPro" id="IPR029063">
    <property type="entry name" value="SAM-dependent_MTases_sf"/>
</dbReference>
<protein>
    <recommendedName>
        <fullName evidence="1">Methyltransferase type 11 domain-containing protein</fullName>
    </recommendedName>
</protein>
<dbReference type="EMBL" id="AZXY01000006">
    <property type="protein sequence ID" value="KSZ58273.1"/>
    <property type="molecule type" value="Genomic_DNA"/>
</dbReference>
<dbReference type="InterPro" id="IPR013216">
    <property type="entry name" value="Methyltransf_11"/>
</dbReference>
<proteinExistence type="predicted"/>
<dbReference type="Gene3D" id="3.40.50.150">
    <property type="entry name" value="Vaccinia Virus protein VP39"/>
    <property type="match status" value="1"/>
</dbReference>